<proteinExistence type="predicted"/>
<protein>
    <submittedName>
        <fullName evidence="1 2">Uncharacterized protein</fullName>
    </submittedName>
</protein>
<dbReference type="Proteomes" id="UP000006727">
    <property type="component" value="Chromosome 10"/>
</dbReference>
<gene>
    <name evidence="1" type="ORF">PHYPA_014067</name>
</gene>
<dbReference type="InParanoid" id="A0A2K1JZI8"/>
<name>A0A2K1JZI8_PHYPA</name>
<dbReference type="EnsemblPlants" id="Pp3c10_18490V3.1">
    <property type="protein sequence ID" value="Pp3c10_18490V3.1"/>
    <property type="gene ID" value="Pp3c10_18490"/>
</dbReference>
<reference evidence="1 3" key="1">
    <citation type="journal article" date="2008" name="Science">
        <title>The Physcomitrella genome reveals evolutionary insights into the conquest of land by plants.</title>
        <authorList>
            <person name="Rensing S."/>
            <person name="Lang D."/>
            <person name="Zimmer A."/>
            <person name="Terry A."/>
            <person name="Salamov A."/>
            <person name="Shapiro H."/>
            <person name="Nishiyama T."/>
            <person name="Perroud P.-F."/>
            <person name="Lindquist E."/>
            <person name="Kamisugi Y."/>
            <person name="Tanahashi T."/>
            <person name="Sakakibara K."/>
            <person name="Fujita T."/>
            <person name="Oishi K."/>
            <person name="Shin-I T."/>
            <person name="Kuroki Y."/>
            <person name="Toyoda A."/>
            <person name="Suzuki Y."/>
            <person name="Hashimoto A."/>
            <person name="Yamaguchi K."/>
            <person name="Sugano A."/>
            <person name="Kohara Y."/>
            <person name="Fujiyama A."/>
            <person name="Anterola A."/>
            <person name="Aoki S."/>
            <person name="Ashton N."/>
            <person name="Barbazuk W.B."/>
            <person name="Barker E."/>
            <person name="Bennetzen J."/>
            <person name="Bezanilla M."/>
            <person name="Blankenship R."/>
            <person name="Cho S.H."/>
            <person name="Dutcher S."/>
            <person name="Estelle M."/>
            <person name="Fawcett J.A."/>
            <person name="Gundlach H."/>
            <person name="Hanada K."/>
            <person name="Heyl A."/>
            <person name="Hicks K.A."/>
            <person name="Hugh J."/>
            <person name="Lohr M."/>
            <person name="Mayer K."/>
            <person name="Melkozernov A."/>
            <person name="Murata T."/>
            <person name="Nelson D."/>
            <person name="Pils B."/>
            <person name="Prigge M."/>
            <person name="Reiss B."/>
            <person name="Renner T."/>
            <person name="Rombauts S."/>
            <person name="Rushton P."/>
            <person name="Sanderfoot A."/>
            <person name="Schween G."/>
            <person name="Shiu S.-H."/>
            <person name="Stueber K."/>
            <person name="Theodoulou F.L."/>
            <person name="Tu H."/>
            <person name="Van de Peer Y."/>
            <person name="Verrier P.J."/>
            <person name="Waters E."/>
            <person name="Wood A."/>
            <person name="Yang L."/>
            <person name="Cove D."/>
            <person name="Cuming A."/>
            <person name="Hasebe M."/>
            <person name="Lucas S."/>
            <person name="Mishler D.B."/>
            <person name="Reski R."/>
            <person name="Grigoriev I."/>
            <person name="Quatrano R.S."/>
            <person name="Boore J.L."/>
        </authorList>
    </citation>
    <scope>NUCLEOTIDE SEQUENCE [LARGE SCALE GENOMIC DNA]</scope>
    <source>
        <strain evidence="2 3">cv. Gransden 2004</strain>
    </source>
</reference>
<organism evidence="1">
    <name type="scientific">Physcomitrium patens</name>
    <name type="common">Spreading-leaved earth moss</name>
    <name type="synonym">Physcomitrella patens</name>
    <dbReference type="NCBI Taxonomy" id="3218"/>
    <lineage>
        <taxon>Eukaryota</taxon>
        <taxon>Viridiplantae</taxon>
        <taxon>Streptophyta</taxon>
        <taxon>Embryophyta</taxon>
        <taxon>Bryophyta</taxon>
        <taxon>Bryophytina</taxon>
        <taxon>Bryopsida</taxon>
        <taxon>Funariidae</taxon>
        <taxon>Funariales</taxon>
        <taxon>Funariaceae</taxon>
        <taxon>Physcomitrium</taxon>
    </lineage>
</organism>
<reference evidence="1 3" key="2">
    <citation type="journal article" date="2018" name="Plant J.">
        <title>The Physcomitrella patens chromosome-scale assembly reveals moss genome structure and evolution.</title>
        <authorList>
            <person name="Lang D."/>
            <person name="Ullrich K.K."/>
            <person name="Murat F."/>
            <person name="Fuchs J."/>
            <person name="Jenkins J."/>
            <person name="Haas F.B."/>
            <person name="Piednoel M."/>
            <person name="Gundlach H."/>
            <person name="Van Bel M."/>
            <person name="Meyberg R."/>
            <person name="Vives C."/>
            <person name="Morata J."/>
            <person name="Symeonidi A."/>
            <person name="Hiss M."/>
            <person name="Muchero W."/>
            <person name="Kamisugi Y."/>
            <person name="Saleh O."/>
            <person name="Blanc G."/>
            <person name="Decker E.L."/>
            <person name="van Gessel N."/>
            <person name="Grimwood J."/>
            <person name="Hayes R.D."/>
            <person name="Graham S.W."/>
            <person name="Gunter L.E."/>
            <person name="McDaniel S.F."/>
            <person name="Hoernstein S.N.W."/>
            <person name="Larsson A."/>
            <person name="Li F.W."/>
            <person name="Perroud P.F."/>
            <person name="Phillips J."/>
            <person name="Ranjan P."/>
            <person name="Rokshar D.S."/>
            <person name="Rothfels C.J."/>
            <person name="Schneider L."/>
            <person name="Shu S."/>
            <person name="Stevenson D.W."/>
            <person name="Thummler F."/>
            <person name="Tillich M."/>
            <person name="Villarreal Aguilar J.C."/>
            <person name="Widiez T."/>
            <person name="Wong G.K."/>
            <person name="Wymore A."/>
            <person name="Zhang Y."/>
            <person name="Zimmer A.D."/>
            <person name="Quatrano R.S."/>
            <person name="Mayer K.F.X."/>
            <person name="Goodstein D."/>
            <person name="Casacuberta J.M."/>
            <person name="Vandepoele K."/>
            <person name="Reski R."/>
            <person name="Cuming A.C."/>
            <person name="Tuskan G.A."/>
            <person name="Maumus F."/>
            <person name="Salse J."/>
            <person name="Schmutz J."/>
            <person name="Rensing S.A."/>
        </authorList>
    </citation>
    <scope>NUCLEOTIDE SEQUENCE [LARGE SCALE GENOMIC DNA]</scope>
    <source>
        <strain evidence="2 3">cv. Gransden 2004</strain>
    </source>
</reference>
<reference evidence="2" key="3">
    <citation type="submission" date="2020-12" db="UniProtKB">
        <authorList>
            <consortium name="EnsemblPlants"/>
        </authorList>
    </citation>
    <scope>IDENTIFICATION</scope>
</reference>
<keyword evidence="3" id="KW-1185">Reference proteome</keyword>
<evidence type="ECO:0000313" key="2">
    <source>
        <dbReference type="EnsemblPlants" id="Pp3c10_18490V3.1"/>
    </source>
</evidence>
<sequence>MTRLFAKSLRVVMWGNFGTQLLDSILQVGTRKSHFVNPFICCE</sequence>
<dbReference type="EMBL" id="ABEU02000010">
    <property type="protein sequence ID" value="PNR46947.1"/>
    <property type="molecule type" value="Genomic_DNA"/>
</dbReference>
<dbReference type="Gramene" id="Pp3c10_18490V3.1">
    <property type="protein sequence ID" value="Pp3c10_18490V3.1"/>
    <property type="gene ID" value="Pp3c10_18490"/>
</dbReference>
<dbReference type="AlphaFoldDB" id="A0A2K1JZI8"/>
<evidence type="ECO:0000313" key="3">
    <source>
        <dbReference type="Proteomes" id="UP000006727"/>
    </source>
</evidence>
<evidence type="ECO:0000313" key="1">
    <source>
        <dbReference type="EMBL" id="PNR46947.1"/>
    </source>
</evidence>
<accession>A0A2K1JZI8</accession>